<keyword evidence="2 5" id="KW-0812">Transmembrane</keyword>
<feature type="transmembrane region" description="Helical" evidence="5">
    <location>
        <begin position="390"/>
        <end position="406"/>
    </location>
</feature>
<feature type="transmembrane region" description="Helical" evidence="5">
    <location>
        <begin position="330"/>
        <end position="353"/>
    </location>
</feature>
<comment type="caution">
    <text evidence="7">The sequence shown here is derived from an EMBL/GenBank/DDBJ whole genome shotgun (WGS) entry which is preliminary data.</text>
</comment>
<proteinExistence type="predicted"/>
<feature type="transmembrane region" description="Helical" evidence="5">
    <location>
        <begin position="365"/>
        <end position="384"/>
    </location>
</feature>
<feature type="domain" description="O-antigen ligase-related" evidence="6">
    <location>
        <begin position="186"/>
        <end position="346"/>
    </location>
</feature>
<keyword evidence="4 5" id="KW-0472">Membrane</keyword>
<dbReference type="GO" id="GO:0016020">
    <property type="term" value="C:membrane"/>
    <property type="evidence" value="ECO:0007669"/>
    <property type="project" value="UniProtKB-SubCell"/>
</dbReference>
<feature type="transmembrane region" description="Helical" evidence="5">
    <location>
        <begin position="153"/>
        <end position="172"/>
    </location>
</feature>
<name>A0A5R9HA23_9BACT</name>
<dbReference type="PANTHER" id="PTHR37422">
    <property type="entry name" value="TEICHURONIC ACID BIOSYNTHESIS PROTEIN TUAE"/>
    <property type="match status" value="1"/>
</dbReference>
<feature type="transmembrane region" description="Helical" evidence="5">
    <location>
        <begin position="179"/>
        <end position="196"/>
    </location>
</feature>
<evidence type="ECO:0000256" key="1">
    <source>
        <dbReference type="ARBA" id="ARBA00004141"/>
    </source>
</evidence>
<reference evidence="7 8" key="1">
    <citation type="submission" date="2019-05" db="EMBL/GenBank/DDBJ databases">
        <title>Arcobacter cibarius and Arcobacter thereius providing challenges in identification an antibiotic susceptibility and Quinolone resistance.</title>
        <authorList>
            <person name="Busch A."/>
            <person name="Hanel I."/>
            <person name="Hotzel H."/>
            <person name="Tomaso H."/>
        </authorList>
    </citation>
    <scope>NUCLEOTIDE SEQUENCE [LARGE SCALE GENOMIC DNA]</scope>
    <source>
        <strain evidence="7 8">17CS1191_2</strain>
    </source>
</reference>
<comment type="subcellular location">
    <subcellularLocation>
        <location evidence="1">Membrane</location>
        <topology evidence="1">Multi-pass membrane protein</topology>
    </subcellularLocation>
</comment>
<evidence type="ECO:0000256" key="5">
    <source>
        <dbReference type="SAM" id="Phobius"/>
    </source>
</evidence>
<dbReference type="Proteomes" id="UP000308001">
    <property type="component" value="Unassembled WGS sequence"/>
</dbReference>
<accession>A0A5R9HA23</accession>
<evidence type="ECO:0000313" key="7">
    <source>
        <dbReference type="EMBL" id="TLS72923.1"/>
    </source>
</evidence>
<dbReference type="AlphaFoldDB" id="A0A5R9HA23"/>
<evidence type="ECO:0000256" key="4">
    <source>
        <dbReference type="ARBA" id="ARBA00023136"/>
    </source>
</evidence>
<feature type="transmembrane region" description="Helical" evidence="5">
    <location>
        <begin position="202"/>
        <end position="218"/>
    </location>
</feature>
<organism evidence="7 8">
    <name type="scientific">Aliarcobacter thereius</name>
    <dbReference type="NCBI Taxonomy" id="544718"/>
    <lineage>
        <taxon>Bacteria</taxon>
        <taxon>Pseudomonadati</taxon>
        <taxon>Campylobacterota</taxon>
        <taxon>Epsilonproteobacteria</taxon>
        <taxon>Campylobacterales</taxon>
        <taxon>Arcobacteraceae</taxon>
        <taxon>Aliarcobacter</taxon>
    </lineage>
</organism>
<evidence type="ECO:0000259" key="6">
    <source>
        <dbReference type="Pfam" id="PF04932"/>
    </source>
</evidence>
<sequence length="407" mass="48106">MIDRLRFINFEQITYYSLLLFALTLPLSRSAVSFFIFWFLLLVIVKKDYKNSFGILKENKIFIYLGLFILYIFVSSLWSEYERDTLGYLRKYFYWIIVPSIVILTKKEWLYKILNTFLVGMFISEIISYGIYFEFWSFDGSSPSQPSPFMLTIHYSVFLAFTSLVLLYRFLFEKTSLKAKIVLFLFFIMTTMNLMISTGRTGQLAFFVTLFLVFIIKYRVSIKMLFLSILLFFSIFFVAYNGLDLFKQRVDSAISDIQKVVINRDFESSWGIRAGFWIVSYDAFKEAPILGHGLGEHNYIAKNMLEKYEYLYFSEYVKKFISEFHFHNQYLMLLVEGGFIALFLFLLFVYKFYVLKIDDIELKHISIIGITIFLISFIGEPLLFLKFPQILFLFIVSFAIVASTKAK</sequence>
<dbReference type="RefSeq" id="WP_138142659.1">
    <property type="nucleotide sequence ID" value="NZ_VBUF01000001.1"/>
</dbReference>
<dbReference type="Pfam" id="PF04932">
    <property type="entry name" value="Wzy_C"/>
    <property type="match status" value="1"/>
</dbReference>
<protein>
    <submittedName>
        <fullName evidence="7">O-antigen ligase family protein</fullName>
    </submittedName>
</protein>
<dbReference type="GO" id="GO:0016874">
    <property type="term" value="F:ligase activity"/>
    <property type="evidence" value="ECO:0007669"/>
    <property type="project" value="UniProtKB-KW"/>
</dbReference>
<keyword evidence="7" id="KW-0436">Ligase</keyword>
<dbReference type="EMBL" id="VBUF01000001">
    <property type="protein sequence ID" value="TLS72923.1"/>
    <property type="molecule type" value="Genomic_DNA"/>
</dbReference>
<keyword evidence="3 5" id="KW-1133">Transmembrane helix</keyword>
<feature type="transmembrane region" description="Helical" evidence="5">
    <location>
        <begin position="15"/>
        <end position="41"/>
    </location>
</feature>
<evidence type="ECO:0000313" key="8">
    <source>
        <dbReference type="Proteomes" id="UP000308001"/>
    </source>
</evidence>
<feature type="transmembrane region" description="Helical" evidence="5">
    <location>
        <begin position="225"/>
        <end position="243"/>
    </location>
</feature>
<dbReference type="PANTHER" id="PTHR37422:SF17">
    <property type="entry name" value="O-ANTIGEN LIGASE"/>
    <property type="match status" value="1"/>
</dbReference>
<dbReference type="InterPro" id="IPR007016">
    <property type="entry name" value="O-antigen_ligase-rel_domated"/>
</dbReference>
<feature type="transmembrane region" description="Helical" evidence="5">
    <location>
        <begin position="113"/>
        <end position="133"/>
    </location>
</feature>
<gene>
    <name evidence="7" type="ORF">FE246_00105</name>
</gene>
<feature type="transmembrane region" description="Helical" evidence="5">
    <location>
        <begin position="61"/>
        <end position="79"/>
    </location>
</feature>
<evidence type="ECO:0000256" key="2">
    <source>
        <dbReference type="ARBA" id="ARBA00022692"/>
    </source>
</evidence>
<evidence type="ECO:0000256" key="3">
    <source>
        <dbReference type="ARBA" id="ARBA00022989"/>
    </source>
</evidence>
<dbReference type="InterPro" id="IPR051533">
    <property type="entry name" value="WaaL-like"/>
</dbReference>